<dbReference type="AlphaFoldDB" id="A0A919QEY4"/>
<feature type="region of interest" description="Disordered" evidence="1">
    <location>
        <begin position="95"/>
        <end position="136"/>
    </location>
</feature>
<evidence type="ECO:0000256" key="1">
    <source>
        <dbReference type="SAM" id="MobiDB-lite"/>
    </source>
</evidence>
<organism evidence="2 3">
    <name type="scientific">Acrocarpospora phusangensis</name>
    <dbReference type="NCBI Taxonomy" id="1070424"/>
    <lineage>
        <taxon>Bacteria</taxon>
        <taxon>Bacillati</taxon>
        <taxon>Actinomycetota</taxon>
        <taxon>Actinomycetes</taxon>
        <taxon>Streptosporangiales</taxon>
        <taxon>Streptosporangiaceae</taxon>
        <taxon>Acrocarpospora</taxon>
    </lineage>
</organism>
<dbReference type="Proteomes" id="UP000640052">
    <property type="component" value="Unassembled WGS sequence"/>
</dbReference>
<gene>
    <name evidence="2" type="ORF">Aph01nite_59210</name>
</gene>
<proteinExistence type="predicted"/>
<reference evidence="2" key="1">
    <citation type="submission" date="2021-01" db="EMBL/GenBank/DDBJ databases">
        <title>Whole genome shotgun sequence of Acrocarpospora phusangensis NBRC 108782.</title>
        <authorList>
            <person name="Komaki H."/>
            <person name="Tamura T."/>
        </authorList>
    </citation>
    <scope>NUCLEOTIDE SEQUENCE</scope>
    <source>
        <strain evidence="2">NBRC 108782</strain>
    </source>
</reference>
<dbReference type="EMBL" id="BOOA01000059">
    <property type="protein sequence ID" value="GIH27611.1"/>
    <property type="molecule type" value="Genomic_DNA"/>
</dbReference>
<protein>
    <submittedName>
        <fullName evidence="2">Uncharacterized protein</fullName>
    </submittedName>
</protein>
<evidence type="ECO:0000313" key="2">
    <source>
        <dbReference type="EMBL" id="GIH27611.1"/>
    </source>
</evidence>
<keyword evidence="3" id="KW-1185">Reference proteome</keyword>
<accession>A0A919QEY4</accession>
<feature type="compositionally biased region" description="Basic and acidic residues" evidence="1">
    <location>
        <begin position="120"/>
        <end position="136"/>
    </location>
</feature>
<comment type="caution">
    <text evidence="2">The sequence shown here is derived from an EMBL/GenBank/DDBJ whole genome shotgun (WGS) entry which is preliminary data.</text>
</comment>
<dbReference type="RefSeq" id="WP_204044257.1">
    <property type="nucleotide sequence ID" value="NZ_BOOA01000059.1"/>
</dbReference>
<evidence type="ECO:0000313" key="3">
    <source>
        <dbReference type="Proteomes" id="UP000640052"/>
    </source>
</evidence>
<sequence length="136" mass="15510">MIVTYTPQGGTEETWDYKQADLTSAEAELVEDATGLTIDEFEVDLMKGRVKCKRALLWLHMRKEHPNLRFSEVDFKVGDLKTEFDREEKRELRERLEKSGLSGPQLEMALKLLADDEPDEPKPVKSPKKDSGATDA</sequence>
<name>A0A919QEY4_9ACTN</name>